<dbReference type="Proteomes" id="UP000236395">
    <property type="component" value="Unassembled WGS sequence"/>
</dbReference>
<reference evidence="3 6" key="2">
    <citation type="submission" date="2020-10" db="EMBL/GenBank/DDBJ databases">
        <title>Phenotypic and genomic profiling of Staphylococcus argenteus in Canada and the United States and recommendations for clinical result reporting.</title>
        <authorList>
            <person name="Eshaghi A."/>
            <person name="Bommersbach C."/>
            <person name="Zitterman S."/>
            <person name="Burnham C.-A.D."/>
            <person name="Patel R."/>
            <person name="Schuetz A.N."/>
            <person name="Patel S.N."/>
            <person name="Kus J.V."/>
        </authorList>
    </citation>
    <scope>NUCLEOTIDE SEQUENCE [LARGE SCALE GENOMIC DNA]</scope>
    <source>
        <strain evidence="3 6">DSM 28300</strain>
    </source>
</reference>
<name>A0A2K4ANT1_9STAP</name>
<protein>
    <recommendedName>
        <fullName evidence="7">Lipoprotein</fullName>
    </recommendedName>
</protein>
<feature type="chain" id="PRO_5043158816" description="Lipoprotein" evidence="2">
    <location>
        <begin position="20"/>
        <end position="204"/>
    </location>
</feature>
<evidence type="ECO:0000256" key="2">
    <source>
        <dbReference type="SAM" id="SignalP"/>
    </source>
</evidence>
<dbReference type="AlphaFoldDB" id="A0A2K4ANT1"/>
<sequence>MKRLLSLLLASAVVLSACGSDDNEKKEKKENNETKKENKKLNSNNKEKDVTKTPANNNVDNNQVNVNEKNIQKINFNNITDRNTLKSIIYGNYNELDKINAYNSAVANGVIPQGNVMEGPAIAAFESSLRVESGAEKSIYSSAPEKRDYDNNGVYRTEQEQKAHENWVNDQVEWANASEAEKEQIRKRDAEKYGYEYNPDDYKE</sequence>
<keyword evidence="2" id="KW-0732">Signal</keyword>
<accession>A0A2K4ANT1</accession>
<feature type="signal peptide" evidence="2">
    <location>
        <begin position="1"/>
        <end position="19"/>
    </location>
</feature>
<evidence type="ECO:0008006" key="7">
    <source>
        <dbReference type="Google" id="ProtNLM"/>
    </source>
</evidence>
<evidence type="ECO:0000313" key="6">
    <source>
        <dbReference type="Proteomes" id="UP000596960"/>
    </source>
</evidence>
<organism evidence="4 5">
    <name type="scientific">Staphylococcus schweitzeri</name>
    <dbReference type="NCBI Taxonomy" id="1654388"/>
    <lineage>
        <taxon>Bacteria</taxon>
        <taxon>Bacillati</taxon>
        <taxon>Bacillota</taxon>
        <taxon>Bacilli</taxon>
        <taxon>Bacillales</taxon>
        <taxon>Staphylococcaceae</taxon>
        <taxon>Staphylococcus</taxon>
    </lineage>
</organism>
<comment type="caution">
    <text evidence="4">The sequence shown here is derived from an EMBL/GenBank/DDBJ whole genome shotgun (WGS) entry which is preliminary data.</text>
</comment>
<dbReference type="GeneID" id="98345135"/>
<feature type="region of interest" description="Disordered" evidence="1">
    <location>
        <begin position="177"/>
        <end position="204"/>
    </location>
</feature>
<dbReference type="PROSITE" id="PS51257">
    <property type="entry name" value="PROKAR_LIPOPROTEIN"/>
    <property type="match status" value="1"/>
</dbReference>
<gene>
    <name evidence="4" type="ORF">CD116_00615</name>
    <name evidence="3" type="ORF">ILQ21_11750</name>
</gene>
<dbReference type="RefSeq" id="WP_047551346.1">
    <property type="nucleotide sequence ID" value="NZ_CBCSFW010000006.1"/>
</dbReference>
<dbReference type="EMBL" id="PPQS01000002">
    <property type="protein sequence ID" value="PNZ51713.1"/>
    <property type="molecule type" value="Genomic_DNA"/>
</dbReference>
<proteinExistence type="predicted"/>
<reference evidence="4 5" key="1">
    <citation type="submission" date="2017-08" db="EMBL/GenBank/DDBJ databases">
        <title>Draft genome sequences of 64 type strains of genus Staph aureus.</title>
        <authorList>
            <person name="Cole K."/>
            <person name="Golubchik T."/>
            <person name="Russell J."/>
            <person name="Foster D."/>
            <person name="Llewelyn M."/>
            <person name="Wilson D."/>
            <person name="Crook D."/>
            <person name="Paul J."/>
        </authorList>
    </citation>
    <scope>NUCLEOTIDE SEQUENCE [LARGE SCALE GENOMIC DNA]</scope>
    <source>
        <strain evidence="4 5">DSM 28300</strain>
    </source>
</reference>
<evidence type="ECO:0000313" key="4">
    <source>
        <dbReference type="EMBL" id="PNZ51713.1"/>
    </source>
</evidence>
<feature type="region of interest" description="Disordered" evidence="1">
    <location>
        <begin position="20"/>
        <end position="62"/>
    </location>
</feature>
<feature type="compositionally biased region" description="Basic and acidic residues" evidence="1">
    <location>
        <begin position="179"/>
        <end position="204"/>
    </location>
</feature>
<dbReference type="Proteomes" id="UP000596960">
    <property type="component" value="Unassembled WGS sequence"/>
</dbReference>
<evidence type="ECO:0000313" key="5">
    <source>
        <dbReference type="Proteomes" id="UP000236395"/>
    </source>
</evidence>
<keyword evidence="6" id="KW-1185">Reference proteome</keyword>
<feature type="compositionally biased region" description="Basic and acidic residues" evidence="1">
    <location>
        <begin position="22"/>
        <end position="51"/>
    </location>
</feature>
<evidence type="ECO:0000313" key="3">
    <source>
        <dbReference type="EMBL" id="MBE2129719.1"/>
    </source>
</evidence>
<dbReference type="EMBL" id="JADAMT010000020">
    <property type="protein sequence ID" value="MBE2129719.1"/>
    <property type="molecule type" value="Genomic_DNA"/>
</dbReference>
<evidence type="ECO:0000256" key="1">
    <source>
        <dbReference type="SAM" id="MobiDB-lite"/>
    </source>
</evidence>